<evidence type="ECO:0000313" key="2">
    <source>
        <dbReference type="EMBL" id="MBC3916507.1"/>
    </source>
</evidence>
<dbReference type="PANTHER" id="PTHR38834">
    <property type="entry name" value="PERIPLASMIC SUBSTRATE BINDING PROTEIN FAMILY 3"/>
    <property type="match status" value="1"/>
</dbReference>
<evidence type="ECO:0000259" key="1">
    <source>
        <dbReference type="Pfam" id="PF00497"/>
    </source>
</evidence>
<feature type="domain" description="Solute-binding protein family 3/N-terminal" evidence="1">
    <location>
        <begin position="29"/>
        <end position="240"/>
    </location>
</feature>
<proteinExistence type="predicted"/>
<dbReference type="PANTHER" id="PTHR38834:SF3">
    <property type="entry name" value="SOLUTE-BINDING PROTEIN FAMILY 3_N-TERMINAL DOMAIN-CONTAINING PROTEIN"/>
    <property type="match status" value="1"/>
</dbReference>
<comment type="caution">
    <text evidence="2">The sequence shown here is derived from an EMBL/GenBank/DDBJ whole genome shotgun (WGS) entry which is preliminary data.</text>
</comment>
<accession>A0ABR6ZKT6</accession>
<protein>
    <submittedName>
        <fullName evidence="2">Transporter substrate-binding domain-containing protein</fullName>
    </submittedName>
</protein>
<dbReference type="Pfam" id="PF00497">
    <property type="entry name" value="SBP_bac_3"/>
    <property type="match status" value="1"/>
</dbReference>
<dbReference type="Proteomes" id="UP000650424">
    <property type="component" value="Unassembled WGS sequence"/>
</dbReference>
<evidence type="ECO:0000313" key="3">
    <source>
        <dbReference type="Proteomes" id="UP000650424"/>
    </source>
</evidence>
<reference evidence="2 3" key="1">
    <citation type="submission" date="2020-08" db="EMBL/GenBank/DDBJ databases">
        <title>Novel species isolated from subtropical streams in China.</title>
        <authorList>
            <person name="Lu H."/>
        </authorList>
    </citation>
    <scope>NUCLEOTIDE SEQUENCE [LARGE SCALE GENOMIC DNA]</scope>
    <source>
        <strain evidence="2 3">CY18W</strain>
    </source>
</reference>
<name>A0ABR6ZKT6_9BURK</name>
<dbReference type="InterPro" id="IPR001638">
    <property type="entry name" value="Solute-binding_3/MltF_N"/>
</dbReference>
<organism evidence="2 3">
    <name type="scientific">Undibacterium hunanense</name>
    <dbReference type="NCBI Taxonomy" id="2762292"/>
    <lineage>
        <taxon>Bacteria</taxon>
        <taxon>Pseudomonadati</taxon>
        <taxon>Pseudomonadota</taxon>
        <taxon>Betaproteobacteria</taxon>
        <taxon>Burkholderiales</taxon>
        <taxon>Oxalobacteraceae</taxon>
        <taxon>Undibacterium</taxon>
    </lineage>
</organism>
<gene>
    <name evidence="2" type="ORF">H8L32_03325</name>
</gene>
<dbReference type="Gene3D" id="3.40.190.10">
    <property type="entry name" value="Periplasmic binding protein-like II"/>
    <property type="match status" value="2"/>
</dbReference>
<sequence>MKLFVPCFVFCLTLTPQLSRAETIKLLIQEYAPFTHTDPKSGEIQGILTEKIQEILKRAGDTSTISITSLARGLNSTLNEDNTCLFGFRRTADRENLYKWVGPLTNDTWVLYARKTDTRVLKTLEDAKPYSIGSYKNAATGTQLSEQGYKIEFSNQDEDNPRLLVNNRLNYWIVSESHGMVLAQQQGYGNDIVRAVKYKTMELNMLCNSRMDKQRIELYNKLNKELDNDGTMEKIMRKYGLK</sequence>
<keyword evidence="3" id="KW-1185">Reference proteome</keyword>
<dbReference type="RefSeq" id="WP_186945770.1">
    <property type="nucleotide sequence ID" value="NZ_JACOGF010000002.1"/>
</dbReference>
<dbReference type="SUPFAM" id="SSF53850">
    <property type="entry name" value="Periplasmic binding protein-like II"/>
    <property type="match status" value="1"/>
</dbReference>
<dbReference type="EMBL" id="JACOGF010000002">
    <property type="protein sequence ID" value="MBC3916507.1"/>
    <property type="molecule type" value="Genomic_DNA"/>
</dbReference>